<feature type="repeat" description="TPR" evidence="3">
    <location>
        <begin position="81"/>
        <end position="114"/>
    </location>
</feature>
<name>A0ABR2HFV3_9EUKA</name>
<dbReference type="PROSITE" id="PS50005">
    <property type="entry name" value="TPR"/>
    <property type="match status" value="1"/>
</dbReference>
<evidence type="ECO:0000256" key="2">
    <source>
        <dbReference type="ARBA" id="ARBA00022803"/>
    </source>
</evidence>
<dbReference type="SMART" id="SM00028">
    <property type="entry name" value="TPR"/>
    <property type="match status" value="2"/>
</dbReference>
<evidence type="ECO:0000313" key="4">
    <source>
        <dbReference type="EMBL" id="KAK8846312.1"/>
    </source>
</evidence>
<dbReference type="InterPro" id="IPR019734">
    <property type="entry name" value="TPR_rpt"/>
</dbReference>
<keyword evidence="2 3" id="KW-0802">TPR repeat</keyword>
<dbReference type="Pfam" id="PF07719">
    <property type="entry name" value="TPR_2"/>
    <property type="match status" value="1"/>
</dbReference>
<proteinExistence type="predicted"/>
<accession>A0ABR2HFV3</accession>
<keyword evidence="1" id="KW-0677">Repeat</keyword>
<evidence type="ECO:0000256" key="3">
    <source>
        <dbReference type="PROSITE-ProRule" id="PRU00339"/>
    </source>
</evidence>
<reference evidence="4 5" key="1">
    <citation type="submission" date="2024-04" db="EMBL/GenBank/DDBJ databases">
        <title>Tritrichomonas musculus Genome.</title>
        <authorList>
            <person name="Alves-Ferreira E."/>
            <person name="Grigg M."/>
            <person name="Lorenzi H."/>
            <person name="Galac M."/>
        </authorList>
    </citation>
    <scope>NUCLEOTIDE SEQUENCE [LARGE SCALE GENOMIC DNA]</scope>
    <source>
        <strain evidence="4 5">EAF2021</strain>
    </source>
</reference>
<dbReference type="Proteomes" id="UP001470230">
    <property type="component" value="Unassembled WGS sequence"/>
</dbReference>
<dbReference type="Gene3D" id="1.25.40.10">
    <property type="entry name" value="Tetratricopeptide repeat domain"/>
    <property type="match status" value="1"/>
</dbReference>
<evidence type="ECO:0008006" key="6">
    <source>
        <dbReference type="Google" id="ProtNLM"/>
    </source>
</evidence>
<dbReference type="InterPro" id="IPR011990">
    <property type="entry name" value="TPR-like_helical_dom_sf"/>
</dbReference>
<comment type="caution">
    <text evidence="4">The sequence shown here is derived from an EMBL/GenBank/DDBJ whole genome shotgun (WGS) entry which is preliminary data.</text>
</comment>
<sequence>MNFTFGHILIEFDSQDALSCSLSALADRKYYKEALAIIDSYESTLTPELLLIKANSYYGLGRYADVLSIISIAEYIDWDTYDIYFLKGKALFALKDYEAANEAFKKSHKMHPTNASHEAVLRCQLKLFREQNPDANVTFIHS</sequence>
<dbReference type="InterPro" id="IPR013105">
    <property type="entry name" value="TPR_2"/>
</dbReference>
<evidence type="ECO:0000256" key="1">
    <source>
        <dbReference type="ARBA" id="ARBA00022737"/>
    </source>
</evidence>
<evidence type="ECO:0000313" key="5">
    <source>
        <dbReference type="Proteomes" id="UP001470230"/>
    </source>
</evidence>
<gene>
    <name evidence="4" type="ORF">M9Y10_020320</name>
</gene>
<dbReference type="EMBL" id="JAPFFF010000029">
    <property type="protein sequence ID" value="KAK8846312.1"/>
    <property type="molecule type" value="Genomic_DNA"/>
</dbReference>
<keyword evidence="5" id="KW-1185">Reference proteome</keyword>
<dbReference type="SUPFAM" id="SSF48452">
    <property type="entry name" value="TPR-like"/>
    <property type="match status" value="1"/>
</dbReference>
<protein>
    <recommendedName>
        <fullName evidence="6">Tetratricopeptide repeat protein</fullName>
    </recommendedName>
</protein>
<organism evidence="4 5">
    <name type="scientific">Tritrichomonas musculus</name>
    <dbReference type="NCBI Taxonomy" id="1915356"/>
    <lineage>
        <taxon>Eukaryota</taxon>
        <taxon>Metamonada</taxon>
        <taxon>Parabasalia</taxon>
        <taxon>Tritrichomonadida</taxon>
        <taxon>Tritrichomonadidae</taxon>
        <taxon>Tritrichomonas</taxon>
    </lineage>
</organism>